<evidence type="ECO:0000313" key="2">
    <source>
        <dbReference type="Proteomes" id="UP000095230"/>
    </source>
</evidence>
<dbReference type="RefSeq" id="WP_069671806.1">
    <property type="nucleotide sequence ID" value="NZ_MCBT01000046.1"/>
</dbReference>
<comment type="caution">
    <text evidence="1">The sequence shown here is derived from an EMBL/GenBank/DDBJ whole genome shotgun (WGS) entry which is preliminary data.</text>
</comment>
<reference evidence="1 2" key="1">
    <citation type="submission" date="2016-07" db="EMBL/GenBank/DDBJ databases">
        <title>Whole-genome of two Shewanella species isolated from a digestive organ of sea cucumber Apostichopus japonicus Selenka 1867.</title>
        <authorList>
            <person name="Hong H.-H."/>
            <person name="Choi H."/>
            <person name="Cheon S."/>
            <person name="Oh J.-S."/>
            <person name="Lee H.-G."/>
            <person name="Park C."/>
        </authorList>
    </citation>
    <scope>NUCLEOTIDE SEQUENCE [LARGE SCALE GENOMIC DNA]</scope>
    <source>
        <strain evidence="1 2">CSB03KR</strain>
    </source>
</reference>
<dbReference type="SUPFAM" id="SSF56935">
    <property type="entry name" value="Porins"/>
    <property type="match status" value="1"/>
</dbReference>
<dbReference type="OrthoDB" id="7531957at2"/>
<proteinExistence type="predicted"/>
<dbReference type="Proteomes" id="UP000095230">
    <property type="component" value="Unassembled WGS sequence"/>
</dbReference>
<accession>A0A1E5IQ31</accession>
<protein>
    <recommendedName>
        <fullName evidence="3">Porin</fullName>
    </recommendedName>
</protein>
<name>A0A1E5IQ31_SHECO</name>
<dbReference type="STRING" id="23.BEL05_10365"/>
<dbReference type="AlphaFoldDB" id="A0A1E5IQ31"/>
<sequence length="408" mass="46657">MRYWLWMLSVIAADAIAAEHKFSGIVDIRASYTDGIDTYVDGGLGKFRFDQGSHLSIAQAGVSYELDWDNPLSAQITANGYLDGVNDNLGITEAFINYRGLPFENGLRLQAKFGLMYPNISLENIATAWSSPYTLSYSAINSWLGEEFRHIGAEFSVERLGKISNSPHDFALSATLFQHNDTAGAMLAWHGWTNSSRQTLLQETLPLSNMPSLQNGTLTKQAQASDPFIELDNRFGYHAKGQWRYKGKGELSIGYYDNNANTRVVEKGQYAWLTRFIHIDNKWHLPYNILLLAQYMHGDTLMQSPDGRDIVDNQYQAAYLLLSRRWQQHRLSVRLEKFDVTDNDATADDNNNERGYAVTASYQYRLTKGWYLQAEYNRIDSIRAARVEQGLPYDLIEQQWQLASRWYF</sequence>
<evidence type="ECO:0000313" key="1">
    <source>
        <dbReference type="EMBL" id="OEG72674.1"/>
    </source>
</evidence>
<dbReference type="EMBL" id="MCBT01000046">
    <property type="protein sequence ID" value="OEG72674.1"/>
    <property type="molecule type" value="Genomic_DNA"/>
</dbReference>
<evidence type="ECO:0008006" key="3">
    <source>
        <dbReference type="Google" id="ProtNLM"/>
    </source>
</evidence>
<gene>
    <name evidence="1" type="ORF">BEL05_10365</name>
</gene>
<organism evidence="1 2">
    <name type="scientific">Shewanella colwelliana</name>
    <name type="common">Alteromonas colwelliana</name>
    <dbReference type="NCBI Taxonomy" id="23"/>
    <lineage>
        <taxon>Bacteria</taxon>
        <taxon>Pseudomonadati</taxon>
        <taxon>Pseudomonadota</taxon>
        <taxon>Gammaproteobacteria</taxon>
        <taxon>Alteromonadales</taxon>
        <taxon>Shewanellaceae</taxon>
        <taxon>Shewanella</taxon>
    </lineage>
</organism>